<organism evidence="1 2">
    <name type="scientific">Candidatus Ventrousia excrementavium</name>
    <dbReference type="NCBI Taxonomy" id="2840961"/>
    <lineage>
        <taxon>Bacteria</taxon>
        <taxon>Bacillati</taxon>
        <taxon>Bacillota</taxon>
        <taxon>Clostridia</taxon>
        <taxon>Eubacteriales</taxon>
        <taxon>Clostridiaceae</taxon>
        <taxon>Clostridiaceae incertae sedis</taxon>
        <taxon>Candidatus Ventrousia</taxon>
    </lineage>
</organism>
<keyword evidence="1" id="KW-0121">Carboxypeptidase</keyword>
<accession>A0A9D1IVH8</accession>
<dbReference type="AlphaFoldDB" id="A0A9D1IVH8"/>
<dbReference type="Proteomes" id="UP000824073">
    <property type="component" value="Unassembled WGS sequence"/>
</dbReference>
<evidence type="ECO:0000313" key="2">
    <source>
        <dbReference type="Proteomes" id="UP000824073"/>
    </source>
</evidence>
<dbReference type="SUPFAM" id="SSF52317">
    <property type="entry name" value="Class I glutamine amidotransferase-like"/>
    <property type="match status" value="1"/>
</dbReference>
<gene>
    <name evidence="1" type="ORF">IAB67_04380</name>
</gene>
<dbReference type="CDD" id="cd03145">
    <property type="entry name" value="GAT1_cyanophycinase"/>
    <property type="match status" value="1"/>
</dbReference>
<name>A0A9D1IVH8_9CLOT</name>
<reference evidence="1" key="2">
    <citation type="journal article" date="2021" name="PeerJ">
        <title>Extensive microbial diversity within the chicken gut microbiome revealed by metagenomics and culture.</title>
        <authorList>
            <person name="Gilroy R."/>
            <person name="Ravi A."/>
            <person name="Getino M."/>
            <person name="Pursley I."/>
            <person name="Horton D.L."/>
            <person name="Alikhan N.F."/>
            <person name="Baker D."/>
            <person name="Gharbi K."/>
            <person name="Hall N."/>
            <person name="Watson M."/>
            <person name="Adriaenssens E.M."/>
            <person name="Foster-Nyarko E."/>
            <person name="Jarju S."/>
            <person name="Secka A."/>
            <person name="Antonio M."/>
            <person name="Oren A."/>
            <person name="Chaudhuri R.R."/>
            <person name="La Ragione R."/>
            <person name="Hildebrand F."/>
            <person name="Pallen M.J."/>
        </authorList>
    </citation>
    <scope>NUCLEOTIDE SEQUENCE</scope>
    <source>
        <strain evidence="1">CHK191-8634</strain>
    </source>
</reference>
<protein>
    <submittedName>
        <fullName evidence="1">Cyanophycinase</fullName>
        <ecNumber evidence="1">3.4.15.6</ecNumber>
    </submittedName>
</protein>
<dbReference type="InterPro" id="IPR029062">
    <property type="entry name" value="Class_I_gatase-like"/>
</dbReference>
<comment type="caution">
    <text evidence="1">The sequence shown here is derived from an EMBL/GenBank/DDBJ whole genome shotgun (WGS) entry which is preliminary data.</text>
</comment>
<dbReference type="PANTHER" id="PTHR36175">
    <property type="entry name" value="CYANOPHYCINASE"/>
    <property type="match status" value="1"/>
</dbReference>
<dbReference type="GO" id="GO:0008241">
    <property type="term" value="F:peptidyl-dipeptidase activity"/>
    <property type="evidence" value="ECO:0007669"/>
    <property type="project" value="UniProtKB-EC"/>
</dbReference>
<evidence type="ECO:0000313" key="1">
    <source>
        <dbReference type="EMBL" id="HIU43516.1"/>
    </source>
</evidence>
<proteinExistence type="predicted"/>
<dbReference type="PANTHER" id="PTHR36175:SF1">
    <property type="entry name" value="CYANOPHYCINASE"/>
    <property type="match status" value="1"/>
</dbReference>
<dbReference type="EMBL" id="DVMR01000036">
    <property type="protein sequence ID" value="HIU43516.1"/>
    <property type="molecule type" value="Genomic_DNA"/>
</dbReference>
<dbReference type="Gene3D" id="3.40.50.880">
    <property type="match status" value="1"/>
</dbReference>
<reference evidence="1" key="1">
    <citation type="submission" date="2020-10" db="EMBL/GenBank/DDBJ databases">
        <authorList>
            <person name="Gilroy R."/>
        </authorList>
    </citation>
    <scope>NUCLEOTIDE SEQUENCE</scope>
    <source>
        <strain evidence="1">CHK191-8634</strain>
    </source>
</reference>
<dbReference type="EC" id="3.4.15.6" evidence="1"/>
<keyword evidence="1" id="KW-0645">Protease</keyword>
<dbReference type="GO" id="GO:0004180">
    <property type="term" value="F:carboxypeptidase activity"/>
    <property type="evidence" value="ECO:0007669"/>
    <property type="project" value="UniProtKB-KW"/>
</dbReference>
<dbReference type="NCBIfam" id="TIGR02069">
    <property type="entry name" value="cyanophycinase"/>
    <property type="match status" value="1"/>
</dbReference>
<keyword evidence="1" id="KW-0378">Hydrolase</keyword>
<sequence length="396" mass="42976">METGTLFIAGGATTHHFDRMLKALIEAAGGPQHRFALIVSASGDGPDETFREYQKDFARMGVAPENVVLIPLYDPDVRDERGFNALNGDHPCLPALFEGVRGAWFTGGDQYYTAKCFLRPDGTPTRALELLHEIYRSGGAIGGSSAGAAIMSHVMIGDGTNRAVLGRQTLFNYDQYDEICASDDPINPLIITQGLGFFTQGIVDQHFNYRPRLLRLIEACMLNPEGVRVGFGVSEDTAMVVHGDSVTVLGGAGVYVADCRNAVRTAPGCYDHVLLHAIHEGDSLDLSTGVFTLAGDDSGKSPTYVTPDYVAGGFINSPAFDRFMSVNVLRCREDLMPLDEAHGKRYAQGVDVCDIDGQAHAVVFRYLRDASTRGYRAAHTSFTGIELQTRARTIDL</sequence>
<dbReference type="InterPro" id="IPR011811">
    <property type="entry name" value="Peptidase_S51_cyanophycinase"/>
</dbReference>